<feature type="chain" id="PRO_5043676145" description="Copper transport protein" evidence="7">
    <location>
        <begin position="22"/>
        <end position="149"/>
    </location>
</feature>
<accession>A0AAV9PBV0</accession>
<feature type="transmembrane region" description="Helical" evidence="6">
    <location>
        <begin position="88"/>
        <end position="108"/>
    </location>
</feature>
<organism evidence="8 9">
    <name type="scientific">Saxophila tyrrhenica</name>
    <dbReference type="NCBI Taxonomy" id="1690608"/>
    <lineage>
        <taxon>Eukaryota</taxon>
        <taxon>Fungi</taxon>
        <taxon>Dikarya</taxon>
        <taxon>Ascomycota</taxon>
        <taxon>Pezizomycotina</taxon>
        <taxon>Dothideomycetes</taxon>
        <taxon>Dothideomycetidae</taxon>
        <taxon>Mycosphaerellales</taxon>
        <taxon>Extremaceae</taxon>
        <taxon>Saxophila</taxon>
    </lineage>
</organism>
<proteinExistence type="inferred from homology"/>
<comment type="caution">
    <text evidence="8">The sequence shown here is derived from an EMBL/GenBank/DDBJ whole genome shotgun (WGS) entry which is preliminary data.</text>
</comment>
<sequence length="149" mass="15781">MAGSCIGVILLVMALEALRRGSREYDAYIVGSFAATTTTSATSAGYSGVGVGAGGSNSESGEKDARVRIGAPAPCAPRRFKPTLLQQLVRAGLHMLQFAVAYFVMLLAMYFNGYIIVSILIGAFLGAFVFSWHGVELPGEQREITYCCG</sequence>
<evidence type="ECO:0000256" key="5">
    <source>
        <dbReference type="ARBA" id="ARBA00023136"/>
    </source>
</evidence>
<evidence type="ECO:0000256" key="4">
    <source>
        <dbReference type="ARBA" id="ARBA00022989"/>
    </source>
</evidence>
<name>A0AAV9PBV0_9PEZI</name>
<dbReference type="AlphaFoldDB" id="A0AAV9PBV0"/>
<comment type="subcellular location">
    <subcellularLocation>
        <location evidence="1 6">Membrane</location>
        <topology evidence="1 6">Multi-pass membrane protein</topology>
    </subcellularLocation>
</comment>
<feature type="signal peptide" evidence="7">
    <location>
        <begin position="1"/>
        <end position="21"/>
    </location>
</feature>
<dbReference type="GO" id="GO:0016020">
    <property type="term" value="C:membrane"/>
    <property type="evidence" value="ECO:0007669"/>
    <property type="project" value="UniProtKB-SubCell"/>
</dbReference>
<keyword evidence="6" id="KW-0187">Copper transport</keyword>
<gene>
    <name evidence="8" type="ORF">LTR77_004110</name>
</gene>
<evidence type="ECO:0000256" key="6">
    <source>
        <dbReference type="RuleBase" id="RU367022"/>
    </source>
</evidence>
<dbReference type="PANTHER" id="PTHR12483:SF73">
    <property type="entry name" value="COPPER TRANSPORT PROTEIN CTR3"/>
    <property type="match status" value="1"/>
</dbReference>
<evidence type="ECO:0000256" key="2">
    <source>
        <dbReference type="ARBA" id="ARBA00006921"/>
    </source>
</evidence>
<protein>
    <recommendedName>
        <fullName evidence="6">Copper transport protein</fullName>
    </recommendedName>
</protein>
<dbReference type="Pfam" id="PF04145">
    <property type="entry name" value="Ctr"/>
    <property type="match status" value="1"/>
</dbReference>
<dbReference type="EMBL" id="JAVRRT010000006">
    <property type="protein sequence ID" value="KAK5170966.1"/>
    <property type="molecule type" value="Genomic_DNA"/>
</dbReference>
<keyword evidence="3 6" id="KW-0812">Transmembrane</keyword>
<evidence type="ECO:0000256" key="3">
    <source>
        <dbReference type="ARBA" id="ARBA00022692"/>
    </source>
</evidence>
<keyword evidence="4 6" id="KW-1133">Transmembrane helix</keyword>
<evidence type="ECO:0000313" key="8">
    <source>
        <dbReference type="EMBL" id="KAK5170966.1"/>
    </source>
</evidence>
<dbReference type="GeneID" id="89925456"/>
<keyword evidence="6" id="KW-0813">Transport</keyword>
<feature type="transmembrane region" description="Helical" evidence="6">
    <location>
        <begin position="114"/>
        <end position="132"/>
    </location>
</feature>
<keyword evidence="6" id="KW-0406">Ion transport</keyword>
<dbReference type="PANTHER" id="PTHR12483">
    <property type="entry name" value="SOLUTE CARRIER FAMILY 31 COPPER TRANSPORTERS"/>
    <property type="match status" value="1"/>
</dbReference>
<evidence type="ECO:0000313" key="9">
    <source>
        <dbReference type="Proteomes" id="UP001337655"/>
    </source>
</evidence>
<comment type="similarity">
    <text evidence="2 6">Belongs to the copper transporter (Ctr) (TC 1.A.56) family. SLC31A subfamily.</text>
</comment>
<keyword evidence="6" id="KW-0186">Copper</keyword>
<dbReference type="RefSeq" id="XP_064659994.1">
    <property type="nucleotide sequence ID" value="XM_064801364.1"/>
</dbReference>
<reference evidence="8 9" key="1">
    <citation type="submission" date="2023-08" db="EMBL/GenBank/DDBJ databases">
        <title>Black Yeasts Isolated from many extreme environments.</title>
        <authorList>
            <person name="Coleine C."/>
            <person name="Stajich J.E."/>
            <person name="Selbmann L."/>
        </authorList>
    </citation>
    <scope>NUCLEOTIDE SEQUENCE [LARGE SCALE GENOMIC DNA]</scope>
    <source>
        <strain evidence="8 9">CCFEE 5935</strain>
    </source>
</reference>
<evidence type="ECO:0000256" key="1">
    <source>
        <dbReference type="ARBA" id="ARBA00004141"/>
    </source>
</evidence>
<dbReference type="Proteomes" id="UP001337655">
    <property type="component" value="Unassembled WGS sequence"/>
</dbReference>
<dbReference type="InterPro" id="IPR007274">
    <property type="entry name" value="Cop_transporter"/>
</dbReference>
<evidence type="ECO:0000256" key="7">
    <source>
        <dbReference type="SAM" id="SignalP"/>
    </source>
</evidence>
<keyword evidence="9" id="KW-1185">Reference proteome</keyword>
<keyword evidence="5 6" id="KW-0472">Membrane</keyword>
<dbReference type="GO" id="GO:0005375">
    <property type="term" value="F:copper ion transmembrane transporter activity"/>
    <property type="evidence" value="ECO:0007669"/>
    <property type="project" value="UniProtKB-UniRule"/>
</dbReference>
<keyword evidence="7" id="KW-0732">Signal</keyword>